<dbReference type="WBParaSite" id="JU765_v2.g16382.t1">
    <property type="protein sequence ID" value="JU765_v2.g16382.t1"/>
    <property type="gene ID" value="JU765_v2.g16382"/>
</dbReference>
<reference evidence="2" key="1">
    <citation type="submission" date="2022-11" db="UniProtKB">
        <authorList>
            <consortium name="WormBaseParasite"/>
        </authorList>
    </citation>
    <scope>IDENTIFICATION</scope>
</reference>
<dbReference type="Proteomes" id="UP000887576">
    <property type="component" value="Unplaced"/>
</dbReference>
<sequence>MRSSLNIYLAGLSVFDFLLLAMSVMIYPLMETCLQQGDRGDVCHIFWYTSVFTYPVSLIAQTGSVWTCVAITLDRFLAVKYPLHMRLWCTSKRAIWVLSFITAFSIIYKIPSFFELSHDECGRVTATSLRNHPLYIVLYITYGNVFILLLIPWLIIIILNVVTVNAVRAAYKMRCQLRMNQRTEDNDRMTKMATVTIVAFILFNSIAGFTQIIEGFSLKIPGQQYFLTVGNFLVCLNSASNILIYSIFGRRFRKMAFNLVCPCISAHYQPLGRHLENKTQVSAI</sequence>
<organism evidence="1 2">
    <name type="scientific">Panagrolaimus sp. JU765</name>
    <dbReference type="NCBI Taxonomy" id="591449"/>
    <lineage>
        <taxon>Eukaryota</taxon>
        <taxon>Metazoa</taxon>
        <taxon>Ecdysozoa</taxon>
        <taxon>Nematoda</taxon>
        <taxon>Chromadorea</taxon>
        <taxon>Rhabditida</taxon>
        <taxon>Tylenchina</taxon>
        <taxon>Panagrolaimomorpha</taxon>
        <taxon>Panagrolaimoidea</taxon>
        <taxon>Panagrolaimidae</taxon>
        <taxon>Panagrolaimus</taxon>
    </lineage>
</organism>
<evidence type="ECO:0000313" key="2">
    <source>
        <dbReference type="WBParaSite" id="JU765_v2.g16382.t1"/>
    </source>
</evidence>
<evidence type="ECO:0000313" key="1">
    <source>
        <dbReference type="Proteomes" id="UP000887576"/>
    </source>
</evidence>
<proteinExistence type="predicted"/>
<accession>A0AC34QHG2</accession>
<protein>
    <submittedName>
        <fullName evidence="2">G-protein coupled receptors family 1 profile domain-containing protein</fullName>
    </submittedName>
</protein>
<name>A0AC34QHG2_9BILA</name>